<dbReference type="PANTHER" id="PTHR46150">
    <property type="entry name" value="RHO GTPASE-ACTIVATING PROTEIN 100F"/>
    <property type="match status" value="1"/>
</dbReference>
<keyword evidence="1" id="KW-0343">GTPase activation</keyword>
<dbReference type="SUPFAM" id="SSF49562">
    <property type="entry name" value="C2 domain (Calcium/lipid-binding domain, CaLB)"/>
    <property type="match status" value="1"/>
</dbReference>
<dbReference type="eggNOG" id="KOG1452">
    <property type="taxonomic scope" value="Eukaryota"/>
</dbReference>
<evidence type="ECO:0000259" key="5">
    <source>
        <dbReference type="PROSITE" id="PS50238"/>
    </source>
</evidence>
<accession>T1KZM2</accession>
<dbReference type="Proteomes" id="UP000015104">
    <property type="component" value="Unassembled WGS sequence"/>
</dbReference>
<dbReference type="PROSITE" id="PS50106">
    <property type="entry name" value="PDZ"/>
    <property type="match status" value="1"/>
</dbReference>
<dbReference type="InterPro" id="IPR001478">
    <property type="entry name" value="PDZ"/>
</dbReference>
<dbReference type="AlphaFoldDB" id="T1KZM2"/>
<organism evidence="6 7">
    <name type="scientific">Tetranychus urticae</name>
    <name type="common">Two-spotted spider mite</name>
    <dbReference type="NCBI Taxonomy" id="32264"/>
    <lineage>
        <taxon>Eukaryota</taxon>
        <taxon>Metazoa</taxon>
        <taxon>Ecdysozoa</taxon>
        <taxon>Arthropoda</taxon>
        <taxon>Chelicerata</taxon>
        <taxon>Arachnida</taxon>
        <taxon>Acari</taxon>
        <taxon>Acariformes</taxon>
        <taxon>Trombidiformes</taxon>
        <taxon>Prostigmata</taxon>
        <taxon>Eleutherengona</taxon>
        <taxon>Raphignathae</taxon>
        <taxon>Tetranychoidea</taxon>
        <taxon>Tetranychidae</taxon>
        <taxon>Tetranychus</taxon>
    </lineage>
</organism>
<feature type="region of interest" description="Disordered" evidence="2">
    <location>
        <begin position="465"/>
        <end position="486"/>
    </location>
</feature>
<feature type="region of interest" description="Disordered" evidence="2">
    <location>
        <begin position="584"/>
        <end position="714"/>
    </location>
</feature>
<dbReference type="PANTHER" id="PTHR46150:SF3">
    <property type="entry name" value="RHO GTPASE-ACTIVATING PROTEIN 100F"/>
    <property type="match status" value="1"/>
</dbReference>
<keyword evidence="7" id="KW-1185">Reference proteome</keyword>
<dbReference type="GO" id="GO:0030030">
    <property type="term" value="P:cell projection organization"/>
    <property type="evidence" value="ECO:0007669"/>
    <property type="project" value="TreeGrafter"/>
</dbReference>
<dbReference type="EMBL" id="CAEY01000742">
    <property type="status" value="NOT_ANNOTATED_CDS"/>
    <property type="molecule type" value="Genomic_DNA"/>
</dbReference>
<feature type="domain" description="Rho-GAP" evidence="5">
    <location>
        <begin position="1102"/>
        <end position="1178"/>
    </location>
</feature>
<dbReference type="EnsemblMetazoa" id="tetur28g02100.1">
    <property type="protein sequence ID" value="tetur28g02100.1"/>
    <property type="gene ID" value="tetur28g02100"/>
</dbReference>
<feature type="domain" description="C2" evidence="3">
    <location>
        <begin position="944"/>
        <end position="1061"/>
    </location>
</feature>
<dbReference type="PROSITE" id="PS50004">
    <property type="entry name" value="C2"/>
    <property type="match status" value="1"/>
</dbReference>
<sequence length="1178" mass="129325">MANHQRNYFVILYPNITFNYSNQLWSKGFSKSEIKFLADLGSFQKVQHIINISTMLCCGRKKDSRGASNQRIVGEGGGLGMRYMTQPGYPIYQDPMDMPTGALVGGPPLRRAVHFPVSAYSFHSVDTDGSRHPDMVIQGDFRKVSGITSEIFRQIEAVEREYDATTAAHMEAAEKRGEMLIRLLDPRSLGKAGAEVARKYLEPTSSMDGSTSVQFVEIVKRPGQTLGLYIREGDGFRSSDGVFISRIALESPVYNSGLLKVGDEILAVNLVDVRRMSLDDVVIIMSIPRRLVLTIRSRAGRLGGPLISGPGGSVMMGNRRLYEGEEYRQPPVVVLKKEFGDEEYGTDDLSSNRDDENGHLLSDRLKGLTGADLPLQALGYHQNESDSYSESPYGYVRLAPRHPSGRPTDSWSVSGTINRKPPFPGVAGNSIPGMASMNNPLGVQRFPRTMDSLNQIYSGYNSDVSYSSVSRGGVPPTAGRSPMMSRSFIERGSPSRAGNRYAGEGDYAGVGTGSLRRNIRLLRTESDNNISPLTRDFRPDHYIRPQSRSSGRSMTSADYHSLVAYGKTPNDIRSSLSTHGLSSILRRRGQHAQATDGSVSDTEVGGLTGRHPSHWRHKSSGHGRYGGPSSREVYQWKSSSLPRQSGSGLTSDYRYNRPSSQLRRGQRGGQSVRFERNNNAYNAAYDDDSDGALSAPELPENYRSKRSLGRRHMSGRLPQDEYKQWIPRAPSTSAIYETIRRTSGRSSALPSGLSSTSLSRIAHSAESLLDTIRTEQQKSMLADIYANRPGLGTDRSTSQLPSSLLKPDLSSDSVSTIGVSHSLRPAPAPSRPLISAATPTAIGPTPPGMPNSANITSGVIPTSGISSIGAPASAISTLTGENLRSIPHPTPVKASEEERMHLLTLNPREFFKYRYEKPPPESEVSPSTGTATGAATSGREGDEESGEADKKDTRKKPLGFNGVLWIHLLAGRGLRSGSVPTNHRDLYCVIECDRVHKARTVVRSGESSFDWDEIFELDLVENKEISFLLYSWDPQYRHKLCYKGSINLIGLSLIETPVHSLALKMEPKGTLYIKIRYKDISISFQRTPLSPTIAPANAVFGLGLESLVNRENSGLSVPLIVKRCTQEVEKRGLTLVGIYRLCGSAVRKKLLREAFEKNSWLVDLSAEHVPDINVITIH</sequence>
<evidence type="ECO:0000256" key="2">
    <source>
        <dbReference type="SAM" id="MobiDB-lite"/>
    </source>
</evidence>
<dbReference type="HOGENOM" id="CLU_003464_0_0_1"/>
<dbReference type="SUPFAM" id="SSF48350">
    <property type="entry name" value="GTPase activation domain, GAP"/>
    <property type="match status" value="1"/>
</dbReference>
<name>T1KZM2_TETUR</name>
<dbReference type="Pfam" id="PF00595">
    <property type="entry name" value="PDZ"/>
    <property type="match status" value="1"/>
</dbReference>
<dbReference type="GO" id="GO:0007165">
    <property type="term" value="P:signal transduction"/>
    <property type="evidence" value="ECO:0007669"/>
    <property type="project" value="InterPro"/>
</dbReference>
<dbReference type="SUPFAM" id="SSF50156">
    <property type="entry name" value="PDZ domain-like"/>
    <property type="match status" value="1"/>
</dbReference>
<feature type="compositionally biased region" description="Basic residues" evidence="2">
    <location>
        <begin position="704"/>
        <end position="714"/>
    </location>
</feature>
<dbReference type="InterPro" id="IPR036034">
    <property type="entry name" value="PDZ_sf"/>
</dbReference>
<dbReference type="InterPro" id="IPR035892">
    <property type="entry name" value="C2_domain_sf"/>
</dbReference>
<dbReference type="GO" id="GO:0016477">
    <property type="term" value="P:cell migration"/>
    <property type="evidence" value="ECO:0007669"/>
    <property type="project" value="TreeGrafter"/>
</dbReference>
<feature type="region of interest" description="Disordered" evidence="2">
    <location>
        <begin position="916"/>
        <end position="955"/>
    </location>
</feature>
<proteinExistence type="predicted"/>
<feature type="compositionally biased region" description="Polar residues" evidence="2">
    <location>
        <begin position="636"/>
        <end position="650"/>
    </location>
</feature>
<dbReference type="SMART" id="SM00239">
    <property type="entry name" value="C2"/>
    <property type="match status" value="1"/>
</dbReference>
<feature type="region of interest" description="Disordered" evidence="2">
    <location>
        <begin position="532"/>
        <end position="556"/>
    </location>
</feature>
<dbReference type="Gene3D" id="2.30.42.10">
    <property type="match status" value="1"/>
</dbReference>
<dbReference type="InterPro" id="IPR000008">
    <property type="entry name" value="C2_dom"/>
</dbReference>
<feature type="compositionally biased region" description="Low complexity" evidence="2">
    <location>
        <begin position="922"/>
        <end position="938"/>
    </location>
</feature>
<protein>
    <recommendedName>
        <fullName evidence="8">Rho GTPase-activating protein 100F</fullName>
    </recommendedName>
</protein>
<dbReference type="GO" id="GO:0097060">
    <property type="term" value="C:synaptic membrane"/>
    <property type="evidence" value="ECO:0007669"/>
    <property type="project" value="TreeGrafter"/>
</dbReference>
<dbReference type="InterPro" id="IPR000198">
    <property type="entry name" value="RhoGAP_dom"/>
</dbReference>
<dbReference type="STRING" id="32264.T1KZM2"/>
<evidence type="ECO:0000259" key="3">
    <source>
        <dbReference type="PROSITE" id="PS50004"/>
    </source>
</evidence>
<feature type="domain" description="PDZ" evidence="4">
    <location>
        <begin position="215"/>
        <end position="285"/>
    </location>
</feature>
<dbReference type="Gene3D" id="2.60.40.150">
    <property type="entry name" value="C2 domain"/>
    <property type="match status" value="1"/>
</dbReference>
<reference evidence="7" key="1">
    <citation type="submission" date="2011-08" db="EMBL/GenBank/DDBJ databases">
        <authorList>
            <person name="Rombauts S."/>
        </authorList>
    </citation>
    <scope>NUCLEOTIDE SEQUENCE</scope>
    <source>
        <strain evidence="7">London</strain>
    </source>
</reference>
<evidence type="ECO:0000313" key="7">
    <source>
        <dbReference type="Proteomes" id="UP000015104"/>
    </source>
</evidence>
<dbReference type="InterPro" id="IPR052118">
    <property type="entry name" value="Rho-GAP_regulator"/>
</dbReference>
<dbReference type="GO" id="GO:0005096">
    <property type="term" value="F:GTPase activator activity"/>
    <property type="evidence" value="ECO:0007669"/>
    <property type="project" value="UniProtKB-KW"/>
</dbReference>
<dbReference type="InterPro" id="IPR057459">
    <property type="entry name" value="SYDE1/2_C2"/>
</dbReference>
<feature type="compositionally biased region" description="Polar residues" evidence="2">
    <location>
        <begin position="546"/>
        <end position="556"/>
    </location>
</feature>
<dbReference type="InterPro" id="IPR008936">
    <property type="entry name" value="Rho_GTPase_activation_prot"/>
</dbReference>
<feature type="region of interest" description="Disordered" evidence="2">
    <location>
        <begin position="789"/>
        <end position="833"/>
    </location>
</feature>
<dbReference type="Pfam" id="PF00620">
    <property type="entry name" value="RhoGAP"/>
    <property type="match status" value="1"/>
</dbReference>
<evidence type="ECO:0000313" key="6">
    <source>
        <dbReference type="EnsemblMetazoa" id="tetur28g02100.1"/>
    </source>
</evidence>
<feature type="compositionally biased region" description="Basic residues" evidence="2">
    <location>
        <begin position="611"/>
        <end position="621"/>
    </location>
</feature>
<dbReference type="CDD" id="cd00030">
    <property type="entry name" value="C2"/>
    <property type="match status" value="1"/>
</dbReference>
<feature type="compositionally biased region" description="Polar residues" evidence="2">
    <location>
        <begin position="592"/>
        <end position="601"/>
    </location>
</feature>
<dbReference type="PROSITE" id="PS50238">
    <property type="entry name" value="RHOGAP"/>
    <property type="match status" value="1"/>
</dbReference>
<dbReference type="Pfam" id="PF25336">
    <property type="entry name" value="C2_SYDE"/>
    <property type="match status" value="1"/>
</dbReference>
<evidence type="ECO:0000256" key="1">
    <source>
        <dbReference type="ARBA" id="ARBA00022468"/>
    </source>
</evidence>
<evidence type="ECO:0000259" key="4">
    <source>
        <dbReference type="PROSITE" id="PS50106"/>
    </source>
</evidence>
<dbReference type="GO" id="GO:0046578">
    <property type="term" value="P:regulation of Ras protein signal transduction"/>
    <property type="evidence" value="ECO:0007669"/>
    <property type="project" value="TreeGrafter"/>
</dbReference>
<feature type="compositionally biased region" description="Low complexity" evidence="2">
    <location>
        <begin position="798"/>
        <end position="815"/>
    </location>
</feature>
<dbReference type="CDD" id="cd06718">
    <property type="entry name" value="PDZ_Par6-like"/>
    <property type="match status" value="1"/>
</dbReference>
<evidence type="ECO:0008006" key="8">
    <source>
        <dbReference type="Google" id="ProtNLM"/>
    </source>
</evidence>
<dbReference type="Gene3D" id="1.10.555.10">
    <property type="entry name" value="Rho GTPase activation protein"/>
    <property type="match status" value="1"/>
</dbReference>
<dbReference type="SMART" id="SM00228">
    <property type="entry name" value="PDZ"/>
    <property type="match status" value="1"/>
</dbReference>
<reference evidence="6" key="2">
    <citation type="submission" date="2015-06" db="UniProtKB">
        <authorList>
            <consortium name="EnsemblMetazoa"/>
        </authorList>
    </citation>
    <scope>IDENTIFICATION</scope>
</reference>